<dbReference type="PROSITE" id="PS50075">
    <property type="entry name" value="CARRIER"/>
    <property type="match status" value="2"/>
</dbReference>
<dbReference type="InterPro" id="IPR042099">
    <property type="entry name" value="ANL_N_sf"/>
</dbReference>
<dbReference type="Gene3D" id="3.30.300.30">
    <property type="match status" value="1"/>
</dbReference>
<dbReference type="Gene3D" id="3.30.70.3290">
    <property type="match status" value="1"/>
</dbReference>
<dbReference type="GO" id="GO:0004312">
    <property type="term" value="F:fatty acid synthase activity"/>
    <property type="evidence" value="ECO:0007669"/>
    <property type="project" value="TreeGrafter"/>
</dbReference>
<dbReference type="GO" id="GO:0031177">
    <property type="term" value="F:phosphopantetheine binding"/>
    <property type="evidence" value="ECO:0007669"/>
    <property type="project" value="InterPro"/>
</dbReference>
<evidence type="ECO:0000313" key="7">
    <source>
        <dbReference type="EMBL" id="RJF79290.1"/>
    </source>
</evidence>
<reference evidence="7 8" key="1">
    <citation type="submission" date="2018-09" db="EMBL/GenBank/DDBJ databases">
        <authorList>
            <person name="Zhu H."/>
        </authorList>
    </citation>
    <scope>NUCLEOTIDE SEQUENCE [LARGE SCALE GENOMIC DNA]</scope>
    <source>
        <strain evidence="7 8">K2W22B-5</strain>
    </source>
</reference>
<feature type="region of interest" description="Disordered" evidence="4">
    <location>
        <begin position="20"/>
        <end position="55"/>
    </location>
</feature>
<organism evidence="7 8">
    <name type="scientific">Azospirillum cavernae</name>
    <dbReference type="NCBI Taxonomy" id="2320860"/>
    <lineage>
        <taxon>Bacteria</taxon>
        <taxon>Pseudomonadati</taxon>
        <taxon>Pseudomonadota</taxon>
        <taxon>Alphaproteobacteria</taxon>
        <taxon>Rhodospirillales</taxon>
        <taxon>Azospirillaceae</taxon>
        <taxon>Azospirillum</taxon>
    </lineage>
</organism>
<dbReference type="NCBIfam" id="TIGR01733">
    <property type="entry name" value="AA-adenyl-dom"/>
    <property type="match status" value="1"/>
</dbReference>
<feature type="domain" description="Carrier" evidence="5">
    <location>
        <begin position="1562"/>
        <end position="1637"/>
    </location>
</feature>
<dbReference type="InterPro" id="IPR036736">
    <property type="entry name" value="ACP-like_sf"/>
</dbReference>
<dbReference type="FunFam" id="2.30.38.10:FF:000001">
    <property type="entry name" value="Non-ribosomal peptide synthetase PvdI"/>
    <property type="match status" value="1"/>
</dbReference>
<dbReference type="InterPro" id="IPR050091">
    <property type="entry name" value="PKS_NRPS_Biosynth_Enz"/>
</dbReference>
<dbReference type="SMART" id="SM00827">
    <property type="entry name" value="PKS_AT"/>
    <property type="match status" value="1"/>
</dbReference>
<proteinExistence type="predicted"/>
<comment type="caution">
    <text evidence="7">The sequence shown here is derived from an EMBL/GenBank/DDBJ whole genome shotgun (WGS) entry which is preliminary data.</text>
</comment>
<evidence type="ECO:0000256" key="1">
    <source>
        <dbReference type="ARBA" id="ARBA00022450"/>
    </source>
</evidence>
<dbReference type="Pfam" id="PF02801">
    <property type="entry name" value="Ketoacyl-synt_C"/>
    <property type="match status" value="1"/>
</dbReference>
<dbReference type="SMART" id="SM00825">
    <property type="entry name" value="PKS_KS"/>
    <property type="match status" value="1"/>
</dbReference>
<dbReference type="SUPFAM" id="SSF47336">
    <property type="entry name" value="ACP-like"/>
    <property type="match status" value="2"/>
</dbReference>
<dbReference type="SUPFAM" id="SSF55048">
    <property type="entry name" value="Probable ACP-binding domain of malonyl-CoA ACP transacylase"/>
    <property type="match status" value="1"/>
</dbReference>
<dbReference type="CDD" id="cd05930">
    <property type="entry name" value="A_NRPS"/>
    <property type="match status" value="1"/>
</dbReference>
<dbReference type="SUPFAM" id="SSF52151">
    <property type="entry name" value="FabD/lysophospholipase-like"/>
    <property type="match status" value="1"/>
</dbReference>
<evidence type="ECO:0000259" key="6">
    <source>
        <dbReference type="PROSITE" id="PS52004"/>
    </source>
</evidence>
<name>A0A418VS32_9PROT</name>
<dbReference type="InterPro" id="IPR020806">
    <property type="entry name" value="PKS_PP-bd"/>
</dbReference>
<dbReference type="Pfam" id="PF00109">
    <property type="entry name" value="ketoacyl-synt"/>
    <property type="match status" value="1"/>
</dbReference>
<dbReference type="InterPro" id="IPR045851">
    <property type="entry name" value="AMP-bd_C_sf"/>
</dbReference>
<dbReference type="PROSITE" id="PS52004">
    <property type="entry name" value="KS3_2"/>
    <property type="match status" value="1"/>
</dbReference>
<dbReference type="GO" id="GO:0006633">
    <property type="term" value="P:fatty acid biosynthetic process"/>
    <property type="evidence" value="ECO:0007669"/>
    <property type="project" value="TreeGrafter"/>
</dbReference>
<dbReference type="PANTHER" id="PTHR43775">
    <property type="entry name" value="FATTY ACID SYNTHASE"/>
    <property type="match status" value="1"/>
</dbReference>
<dbReference type="InterPro" id="IPR010071">
    <property type="entry name" value="AA_adenyl_dom"/>
</dbReference>
<dbReference type="Gene3D" id="3.40.50.12780">
    <property type="entry name" value="N-terminal domain of ligase-like"/>
    <property type="match status" value="1"/>
</dbReference>
<dbReference type="InterPro" id="IPR020845">
    <property type="entry name" value="AMP-binding_CS"/>
</dbReference>
<dbReference type="InterPro" id="IPR014030">
    <property type="entry name" value="Ketoacyl_synth_N"/>
</dbReference>
<dbReference type="SUPFAM" id="SSF53901">
    <property type="entry name" value="Thiolase-like"/>
    <property type="match status" value="1"/>
</dbReference>
<dbReference type="InterPro" id="IPR000873">
    <property type="entry name" value="AMP-dep_synth/lig_dom"/>
</dbReference>
<dbReference type="InterPro" id="IPR014031">
    <property type="entry name" value="Ketoacyl_synth_C"/>
</dbReference>
<dbReference type="Gene3D" id="1.10.1200.10">
    <property type="entry name" value="ACP-like"/>
    <property type="match status" value="1"/>
</dbReference>
<dbReference type="InterPro" id="IPR025110">
    <property type="entry name" value="AMP-bd_C"/>
</dbReference>
<dbReference type="Pfam" id="PF00698">
    <property type="entry name" value="Acyl_transf_1"/>
    <property type="match status" value="1"/>
</dbReference>
<feature type="domain" description="Ketosynthase family 3 (KS3)" evidence="6">
    <location>
        <begin position="666"/>
        <end position="1091"/>
    </location>
</feature>
<dbReference type="EMBL" id="QYUL01000003">
    <property type="protein sequence ID" value="RJF79290.1"/>
    <property type="molecule type" value="Genomic_DNA"/>
</dbReference>
<feature type="domain" description="Carrier" evidence="5">
    <location>
        <begin position="573"/>
        <end position="648"/>
    </location>
</feature>
<dbReference type="Gene3D" id="3.40.47.10">
    <property type="match status" value="1"/>
</dbReference>
<dbReference type="InterPro" id="IPR009081">
    <property type="entry name" value="PP-bd_ACP"/>
</dbReference>
<dbReference type="Pfam" id="PF16197">
    <property type="entry name" value="KAsynt_C_assoc"/>
    <property type="match status" value="1"/>
</dbReference>
<dbReference type="InterPro" id="IPR029058">
    <property type="entry name" value="AB_hydrolase_fold"/>
</dbReference>
<keyword evidence="1" id="KW-0596">Phosphopantetheine</keyword>
<dbReference type="Gene3D" id="3.40.50.1820">
    <property type="entry name" value="alpha/beta hydrolase"/>
    <property type="match status" value="1"/>
</dbReference>
<dbReference type="Gene3D" id="3.40.366.10">
    <property type="entry name" value="Malonyl-Coenzyme A Acyl Carrier Protein, domain 2"/>
    <property type="match status" value="1"/>
</dbReference>
<gene>
    <name evidence="7" type="ORF">D3877_21050</name>
</gene>
<evidence type="ECO:0000256" key="3">
    <source>
        <dbReference type="ARBA" id="ARBA00022679"/>
    </source>
</evidence>
<keyword evidence="3" id="KW-0808">Transferase</keyword>
<keyword evidence="2" id="KW-0597">Phosphoprotein</keyword>
<dbReference type="PANTHER" id="PTHR43775:SF37">
    <property type="entry name" value="SI:DKEY-61P9.11"/>
    <property type="match status" value="1"/>
</dbReference>
<dbReference type="Pfam" id="PF13193">
    <property type="entry name" value="AMP-binding_C"/>
    <property type="match status" value="1"/>
</dbReference>
<dbReference type="Pfam" id="PF00550">
    <property type="entry name" value="PP-binding"/>
    <property type="match status" value="2"/>
</dbReference>
<dbReference type="PROSITE" id="PS00455">
    <property type="entry name" value="AMP_BINDING"/>
    <property type="match status" value="1"/>
</dbReference>
<dbReference type="InterPro" id="IPR016035">
    <property type="entry name" value="Acyl_Trfase/lysoPLipase"/>
</dbReference>
<dbReference type="CDD" id="cd00833">
    <property type="entry name" value="PKS"/>
    <property type="match status" value="1"/>
</dbReference>
<dbReference type="Proteomes" id="UP000283458">
    <property type="component" value="Unassembled WGS sequence"/>
</dbReference>
<evidence type="ECO:0000256" key="2">
    <source>
        <dbReference type="ARBA" id="ARBA00022553"/>
    </source>
</evidence>
<dbReference type="SUPFAM" id="SSF56801">
    <property type="entry name" value="Acetyl-CoA synthetase-like"/>
    <property type="match status" value="1"/>
</dbReference>
<dbReference type="PROSITE" id="PS00012">
    <property type="entry name" value="PHOSPHOPANTETHEINE"/>
    <property type="match status" value="1"/>
</dbReference>
<dbReference type="InterPro" id="IPR016036">
    <property type="entry name" value="Malonyl_transacylase_ACP-bd"/>
</dbReference>
<dbReference type="InterPro" id="IPR001227">
    <property type="entry name" value="Ac_transferase_dom_sf"/>
</dbReference>
<accession>A0A418VS32</accession>
<protein>
    <submittedName>
        <fullName evidence="7">Amino acid adenylation domain-containing protein</fullName>
    </submittedName>
</protein>
<dbReference type="InterPro" id="IPR032821">
    <property type="entry name" value="PKS_assoc"/>
</dbReference>
<keyword evidence="8" id="KW-1185">Reference proteome</keyword>
<dbReference type="InterPro" id="IPR014043">
    <property type="entry name" value="Acyl_transferase_dom"/>
</dbReference>
<sequence>MSLFLALCFHKIPLCRASEQANRPESGSVHDATSPEQSPAAALPPTSWEDGASLPPGIGERPLSAVCINAAAARGDALAVLERDGTRRLSHRALDERVGRWAARLAAAGLPPGAPIGLCAVADLAIPVGFLAILEWGGVVVPLDPALPAERLRAMAQGVGCRLILATNDTRALFGDEVPVLNLDDDPGDHPPLTADGVADPDRVAALYHTSGSTGRPKPVALPHRALSARILSMMAWFGVSGDEVLCAGSTLAFDPFLQQMFFPLCAGGTLWLPDRHTLLDPTAFWEQAARFGVTHLNFVPSQMEALLRRPPPGGLPSLRRVVLGGERMPPDLPARINAALGPVAVFNMYGPTEATVDATGWRADPTATDRDIPIGAPLPGCRVRILDDQLRRVPVGEAGELCIGGAGLALGYLGMEEATVQAFIADPFGAPGERLYRTGDQARWLPDGQIAFLGRQDDQVKIRGQRIELGEVETALRAFPGVTAASVGKWEDAPGGAALVAHITGDVTGAPDLDALRRWLGERLPAAAVPAHILTLDSLPTLPSGKIDRKALPMPAVSATAPATAPQPTATLDAASLERRIAAVWADLLGRPTVDVGANLFEMGAHSLHVPRALIAIEDATGQRLSAVDLFRFPSVAALARHLSGGAATTTAPRRKARRRAAADDGAIAIVGMAFRFPGASDRAAFWDVLMAGADCVRRFDPATLRQNGAPAALVDHPDFVPAHAAIDGTDRFDPQPFGYSHGEAAEIDPQQRILLELAWHALEDAACEPDSDGPVGVFAGVGFNSYLVDNLRDRIGFAGGTDRFSTVVGADKDFAATRIAYKLGLTGPAMTVNSACSTALSATVTAVDSLRAGRCRVALAGAASLGMFSPLGHIHADGGIASRVGECRPFDAGADGVVAGAGAAVLVLKRLDDALEDGDRVHAVIKGVGIANDGAGKAAFSAPSVDGQASAIAAALEDAGVTPDQIGFVEGHGTATLLGDPIEVTALNLVYRGGAPGSALLGSVKGNIGHLDAASGMAGLVKAALALEHGVVPPTARFTDANPRIPFAEGPFRVNAHAEPFPGPANRPRLAGVSGFGMGGTNIHAILAAAPPVQPPAEAPAPGPVLLTLSAATPEARDQLADRLADHLTAHDVPLADAAATLARRRPLRCRRAVVAATPATPAEAAEALRAGGKAGGLLNGEAPGGVAAAFLFPGQGAQQAGMARDLHRALPAFRAVIDEADRILRGGPAEGLRALLLADPADARATAALSETLLTQPALFVTEYATAKALESLGIRPNALIGHSVGEYVAASLSGVMGFEDALRLVAARGRLMASAPRGAMLAISLPEAEVLPLLAQCGADLAAVNAPRQCVAAGDEAQIAALAQMVAALGKPARRLAVSHAFHSALMEPILDAFAEELARAPLAAPTIPILSNVSGDWLRADEATDPAYWARHLRGTVRFADGLRRLIDADPSRLLIEAGPGVTLSRLARGAGAPENQAIPAQPLDGGDGHAALLTAVGRVWVAGGSIDRRAAAGGSQRRATLPGYPFAPVRLWIEPGTVTSVATDSAISTAPDAPVIGVSATEAVIAAVWRDVLGVPQVVPDDDFLALGGDSLIAVRIATRLRTRLGCEVAASALFRAGTVAGLARLLAVETPPEPDFKKQSAEEDAGREEGWL</sequence>
<evidence type="ECO:0000313" key="8">
    <source>
        <dbReference type="Proteomes" id="UP000283458"/>
    </source>
</evidence>
<dbReference type="InterPro" id="IPR006162">
    <property type="entry name" value="Ppantetheine_attach_site"/>
</dbReference>
<dbReference type="InterPro" id="IPR016039">
    <property type="entry name" value="Thiolase-like"/>
</dbReference>
<evidence type="ECO:0000259" key="5">
    <source>
        <dbReference type="PROSITE" id="PS50075"/>
    </source>
</evidence>
<dbReference type="InterPro" id="IPR020841">
    <property type="entry name" value="PKS_Beta-ketoAc_synthase_dom"/>
</dbReference>
<dbReference type="SMART" id="SM00823">
    <property type="entry name" value="PKS_PP"/>
    <property type="match status" value="2"/>
</dbReference>
<evidence type="ECO:0000256" key="4">
    <source>
        <dbReference type="SAM" id="MobiDB-lite"/>
    </source>
</evidence>
<feature type="region of interest" description="Disordered" evidence="4">
    <location>
        <begin position="1639"/>
        <end position="1659"/>
    </location>
</feature>
<dbReference type="Pfam" id="PF00501">
    <property type="entry name" value="AMP-binding"/>
    <property type="match status" value="1"/>
</dbReference>